<gene>
    <name evidence="2" type="ORF">HCN58_06195</name>
</gene>
<evidence type="ECO:0000313" key="2">
    <source>
        <dbReference type="EMBL" id="NOJ39195.1"/>
    </source>
</evidence>
<evidence type="ECO:0000313" key="3">
    <source>
        <dbReference type="Proteomes" id="UP000544122"/>
    </source>
</evidence>
<organism evidence="2 3">
    <name type="scientific">Bradyrhizobium australiense</name>
    <dbReference type="NCBI Taxonomy" id="2721161"/>
    <lineage>
        <taxon>Bacteria</taxon>
        <taxon>Pseudomonadati</taxon>
        <taxon>Pseudomonadota</taxon>
        <taxon>Alphaproteobacteria</taxon>
        <taxon>Hyphomicrobiales</taxon>
        <taxon>Nitrobacteraceae</taxon>
        <taxon>Bradyrhizobium</taxon>
    </lineage>
</organism>
<protein>
    <submittedName>
        <fullName evidence="2">Uncharacterized protein</fullName>
    </submittedName>
</protein>
<dbReference type="EMBL" id="JAAVLX010000002">
    <property type="protein sequence ID" value="NOJ39195.1"/>
    <property type="molecule type" value="Genomic_DNA"/>
</dbReference>
<evidence type="ECO:0000256" key="1">
    <source>
        <dbReference type="SAM" id="MobiDB-lite"/>
    </source>
</evidence>
<dbReference type="Proteomes" id="UP000544122">
    <property type="component" value="Unassembled WGS sequence"/>
</dbReference>
<reference evidence="2 3" key="1">
    <citation type="submission" date="2020-03" db="EMBL/GenBank/DDBJ databases">
        <title>Bradyrhizobium diversity isolated from nodules of Indigofera sp.</title>
        <authorList>
            <person name="Klepa M."/>
            <person name="Helene L."/>
            <person name="Hungria M."/>
        </authorList>
    </citation>
    <scope>NUCLEOTIDE SEQUENCE [LARGE SCALE GENOMIC DNA]</scope>
    <source>
        <strain evidence="2 3">WSM 1791</strain>
    </source>
</reference>
<feature type="region of interest" description="Disordered" evidence="1">
    <location>
        <begin position="1"/>
        <end position="25"/>
    </location>
</feature>
<sequence>MDFAEEMGDAWLAKPPRKSCSATRAADRPIEYPELRTMIGKPLRPENVEVGPVLVPSQSQVGRR</sequence>
<name>A0A7Y4LUZ8_9BRAD</name>
<keyword evidence="3" id="KW-1185">Reference proteome</keyword>
<proteinExistence type="predicted"/>
<dbReference type="AlphaFoldDB" id="A0A7Y4LUZ8"/>
<comment type="caution">
    <text evidence="2">The sequence shown here is derived from an EMBL/GenBank/DDBJ whole genome shotgun (WGS) entry which is preliminary data.</text>
</comment>
<dbReference type="RefSeq" id="WP_171578448.1">
    <property type="nucleotide sequence ID" value="NZ_JAAVLX010000002.1"/>
</dbReference>
<accession>A0A7Y4LUZ8</accession>